<name>A0ABP8PK60_9NOCA</name>
<evidence type="ECO:0000313" key="2">
    <source>
        <dbReference type="EMBL" id="GAA4487731.1"/>
    </source>
</evidence>
<feature type="compositionally biased region" description="Basic and acidic residues" evidence="1">
    <location>
        <begin position="158"/>
        <end position="168"/>
    </location>
</feature>
<dbReference type="Proteomes" id="UP001501183">
    <property type="component" value="Unassembled WGS sequence"/>
</dbReference>
<evidence type="ECO:0000313" key="3">
    <source>
        <dbReference type="Proteomes" id="UP001501183"/>
    </source>
</evidence>
<accession>A0ABP8PK60</accession>
<gene>
    <name evidence="2" type="ORF">GCM10023094_46560</name>
</gene>
<organism evidence="2 3">
    <name type="scientific">Rhodococcus olei</name>
    <dbReference type="NCBI Taxonomy" id="2161675"/>
    <lineage>
        <taxon>Bacteria</taxon>
        <taxon>Bacillati</taxon>
        <taxon>Actinomycetota</taxon>
        <taxon>Actinomycetes</taxon>
        <taxon>Mycobacteriales</taxon>
        <taxon>Nocardiaceae</taxon>
        <taxon>Rhodococcus</taxon>
    </lineage>
</organism>
<feature type="region of interest" description="Disordered" evidence="1">
    <location>
        <begin position="1"/>
        <end position="60"/>
    </location>
</feature>
<comment type="caution">
    <text evidence="2">The sequence shown here is derived from an EMBL/GenBank/DDBJ whole genome shotgun (WGS) entry which is preliminary data.</text>
</comment>
<dbReference type="EMBL" id="BAABFB010000069">
    <property type="protein sequence ID" value="GAA4487731.1"/>
    <property type="molecule type" value="Genomic_DNA"/>
</dbReference>
<sequence length="188" mass="19898">MYAAEVLDHRKRSSGVPGSPGPEEPTWPATHCTAPLETSGADHHIRRAPKPKPADAPGSNPLIRVAFWDVPDAESAAHATVVGGRDDQGARCVPTGLMLIVVTVTTFTQGTHLEVIAMPPGPRHEGHPPALPPPTEGMGQARPPGAAEGARLPVPGDHPTDRQLRQEHPPGQPCEVITIYIPEYVVGH</sequence>
<protein>
    <submittedName>
        <fullName evidence="2">Uncharacterized protein</fullName>
    </submittedName>
</protein>
<proteinExistence type="predicted"/>
<reference evidence="3" key="1">
    <citation type="journal article" date="2019" name="Int. J. Syst. Evol. Microbiol.">
        <title>The Global Catalogue of Microorganisms (GCM) 10K type strain sequencing project: providing services to taxonomists for standard genome sequencing and annotation.</title>
        <authorList>
            <consortium name="The Broad Institute Genomics Platform"/>
            <consortium name="The Broad Institute Genome Sequencing Center for Infectious Disease"/>
            <person name="Wu L."/>
            <person name="Ma J."/>
        </authorList>
    </citation>
    <scope>NUCLEOTIDE SEQUENCE [LARGE SCALE GENOMIC DNA]</scope>
    <source>
        <strain evidence="3">JCM 32206</strain>
    </source>
</reference>
<feature type="region of interest" description="Disordered" evidence="1">
    <location>
        <begin position="122"/>
        <end position="172"/>
    </location>
</feature>
<evidence type="ECO:0000256" key="1">
    <source>
        <dbReference type="SAM" id="MobiDB-lite"/>
    </source>
</evidence>
<keyword evidence="3" id="KW-1185">Reference proteome</keyword>